<dbReference type="SUPFAM" id="SSF50998">
    <property type="entry name" value="Quinoprotein alcohol dehydrogenase-like"/>
    <property type="match status" value="1"/>
</dbReference>
<feature type="non-terminal residue" evidence="2">
    <location>
        <position position="289"/>
    </location>
</feature>
<reference evidence="2" key="3">
    <citation type="submission" date="2019-06" db="EMBL/GenBank/DDBJ databases">
        <authorList>
            <person name="Poynton C."/>
            <person name="Hasenbein S."/>
            <person name="Benoit J.B."/>
            <person name="Sepulveda M.S."/>
            <person name="Poelchau M.F."/>
            <person name="Murali S.C."/>
            <person name="Chen S."/>
            <person name="Glastad K.M."/>
            <person name="Werren J.H."/>
            <person name="Vineis J.H."/>
            <person name="Bowen J.L."/>
            <person name="Friedrich M."/>
            <person name="Jones J."/>
            <person name="Robertson H.M."/>
            <person name="Feyereisen R."/>
            <person name="Mechler-Hickson A."/>
            <person name="Mathers N."/>
            <person name="Lee C.E."/>
            <person name="Colbourne J.K."/>
            <person name="Biales A."/>
            <person name="Johnston J.S."/>
            <person name="Wellborn G.A."/>
            <person name="Rosendale A.J."/>
            <person name="Cridge A.G."/>
            <person name="Munoz-Torres M.C."/>
            <person name="Bain P.A."/>
            <person name="Manny A.R."/>
            <person name="Major K.M."/>
            <person name="Lambert F.N."/>
            <person name="Vulpe C.D."/>
            <person name="Tuck P."/>
            <person name="Blalock B.J."/>
            <person name="Lin Y.-Y."/>
            <person name="Smith M.E."/>
            <person name="Ochoa-Acuna H."/>
            <person name="Chen M.-J.M."/>
            <person name="Childers C.P."/>
            <person name="Qu J."/>
            <person name="Dugan S."/>
            <person name="Lee S.L."/>
            <person name="Chao H."/>
            <person name="Dinh H."/>
            <person name="Han Y."/>
            <person name="Doddapaneni H."/>
            <person name="Worley K.C."/>
            <person name="Muzny D.M."/>
            <person name="Gibbs R.A."/>
            <person name="Richards S."/>
        </authorList>
    </citation>
    <scope>NUCLEOTIDE SEQUENCE</scope>
    <source>
        <strain evidence="2">HAZT.00-mixed</strain>
        <tissue evidence="2">Whole organism</tissue>
    </source>
</reference>
<proteinExistence type="predicted"/>
<evidence type="ECO:0000313" key="2">
    <source>
        <dbReference type="EMBL" id="KAA0203477.1"/>
    </source>
</evidence>
<dbReference type="InterPro" id="IPR015943">
    <property type="entry name" value="WD40/YVTN_repeat-like_dom_sf"/>
</dbReference>
<comment type="caution">
    <text evidence="2">The sequence shown here is derived from an EMBL/GenBank/DDBJ whole genome shotgun (WGS) entry which is preliminary data.</text>
</comment>
<dbReference type="PROSITE" id="PS50082">
    <property type="entry name" value="WD_REPEATS_2"/>
    <property type="match status" value="1"/>
</dbReference>
<reference evidence="2" key="2">
    <citation type="journal article" date="2018" name="Environ. Sci. Technol.">
        <title>The Toxicogenome of Hyalella azteca: A Model for Sediment Ecotoxicology and Evolutionary Toxicology.</title>
        <authorList>
            <person name="Poynton H.C."/>
            <person name="Hasenbein S."/>
            <person name="Benoit J.B."/>
            <person name="Sepulveda M.S."/>
            <person name="Poelchau M.F."/>
            <person name="Hughes D.S.T."/>
            <person name="Murali S.C."/>
            <person name="Chen S."/>
            <person name="Glastad K.M."/>
            <person name="Goodisman M.A.D."/>
            <person name="Werren J.H."/>
            <person name="Vineis J.H."/>
            <person name="Bowen J.L."/>
            <person name="Friedrich M."/>
            <person name="Jones J."/>
            <person name="Robertson H.M."/>
            <person name="Feyereisen R."/>
            <person name="Mechler-Hickson A."/>
            <person name="Mathers N."/>
            <person name="Lee C.E."/>
            <person name="Colbourne J.K."/>
            <person name="Biales A."/>
            <person name="Johnston J.S."/>
            <person name="Wellborn G.A."/>
            <person name="Rosendale A.J."/>
            <person name="Cridge A.G."/>
            <person name="Munoz-Torres M.C."/>
            <person name="Bain P.A."/>
            <person name="Manny A.R."/>
            <person name="Major K.M."/>
            <person name="Lambert F.N."/>
            <person name="Vulpe C.D."/>
            <person name="Tuck P."/>
            <person name="Blalock B.J."/>
            <person name="Lin Y.Y."/>
            <person name="Smith M.E."/>
            <person name="Ochoa-Acuna H."/>
            <person name="Chen M.M."/>
            <person name="Childers C.P."/>
            <person name="Qu J."/>
            <person name="Dugan S."/>
            <person name="Lee S.L."/>
            <person name="Chao H."/>
            <person name="Dinh H."/>
            <person name="Han Y."/>
            <person name="Doddapaneni H."/>
            <person name="Worley K.C."/>
            <person name="Muzny D.M."/>
            <person name="Gibbs R.A."/>
            <person name="Richards S."/>
        </authorList>
    </citation>
    <scope>NUCLEOTIDE SEQUENCE</scope>
    <source>
        <strain evidence="2">HAZT.00-mixed</strain>
        <tissue evidence="2">Whole organism</tissue>
    </source>
</reference>
<feature type="repeat" description="WD" evidence="1">
    <location>
        <begin position="172"/>
        <end position="192"/>
    </location>
</feature>
<dbReference type="EMBL" id="JQDR03001591">
    <property type="protein sequence ID" value="KAA0203477.1"/>
    <property type="molecule type" value="Genomic_DNA"/>
</dbReference>
<dbReference type="Proteomes" id="UP000711488">
    <property type="component" value="Unassembled WGS sequence"/>
</dbReference>
<gene>
    <name evidence="2" type="ORF">HAZT_HAZT000658</name>
</gene>
<protein>
    <submittedName>
        <fullName evidence="2">Uncharacterized protein</fullName>
    </submittedName>
</protein>
<accession>A0A6A0HGA5</accession>
<keyword evidence="1" id="KW-0853">WD repeat</keyword>
<name>A0A6A0HGA5_HYAAZ</name>
<dbReference type="InterPro" id="IPR001680">
    <property type="entry name" value="WD40_rpt"/>
</dbReference>
<dbReference type="InterPro" id="IPR011047">
    <property type="entry name" value="Quinoprotein_ADH-like_sf"/>
</dbReference>
<dbReference type="Gene3D" id="2.130.10.10">
    <property type="entry name" value="YVTN repeat-like/Quinoprotein amine dehydrogenase"/>
    <property type="match status" value="1"/>
</dbReference>
<reference evidence="2" key="1">
    <citation type="submission" date="2014-08" db="EMBL/GenBank/DDBJ databases">
        <authorList>
            <person name="Murali S."/>
            <person name="Richards S."/>
            <person name="Bandaranaike D."/>
            <person name="Bellair M."/>
            <person name="Blankenburg K."/>
            <person name="Chao H."/>
            <person name="Dinh H."/>
            <person name="Doddapaneni H."/>
            <person name="Dugan-Rocha S."/>
            <person name="Elkadiri S."/>
            <person name="Gnanaolivu R."/>
            <person name="Hughes D."/>
            <person name="Lee S."/>
            <person name="Li M."/>
            <person name="Ming W."/>
            <person name="Munidasa M."/>
            <person name="Muniz J."/>
            <person name="Nguyen L."/>
            <person name="Osuji N."/>
            <person name="Pu L.-L."/>
            <person name="Puazo M."/>
            <person name="Skinner E."/>
            <person name="Qu C."/>
            <person name="Quiroz J."/>
            <person name="Raj R."/>
            <person name="Weissenberger G."/>
            <person name="Xin Y."/>
            <person name="Zou X."/>
            <person name="Han Y."/>
            <person name="Worley K."/>
            <person name="Muzny D."/>
            <person name="Gibbs R."/>
        </authorList>
    </citation>
    <scope>NUCLEOTIDE SEQUENCE</scope>
    <source>
        <strain evidence="2">HAZT.00-mixed</strain>
        <tissue evidence="2">Whole organism</tissue>
    </source>
</reference>
<organism evidence="2">
    <name type="scientific">Hyalella azteca</name>
    <name type="common">Amphipod</name>
    <dbReference type="NCBI Taxonomy" id="294128"/>
    <lineage>
        <taxon>Eukaryota</taxon>
        <taxon>Metazoa</taxon>
        <taxon>Ecdysozoa</taxon>
        <taxon>Arthropoda</taxon>
        <taxon>Crustacea</taxon>
        <taxon>Multicrustacea</taxon>
        <taxon>Malacostraca</taxon>
        <taxon>Eumalacostraca</taxon>
        <taxon>Peracarida</taxon>
        <taxon>Amphipoda</taxon>
        <taxon>Senticaudata</taxon>
        <taxon>Talitrida</taxon>
        <taxon>Talitroidea</taxon>
        <taxon>Hyalellidae</taxon>
        <taxon>Hyalella</taxon>
    </lineage>
</organism>
<evidence type="ECO:0000256" key="1">
    <source>
        <dbReference type="PROSITE-ProRule" id="PRU00221"/>
    </source>
</evidence>
<sequence length="289" mass="32152">MIDDFQCLLLCGRELRIYNLDTGELVIKLREVMNQKMPFFGLNRPDHVVALSRSRMYVNMMNIAKGECVATFKGECYVACVCREKEEHAVNFIVVYDLASGTLFKRWKPGASSLALTISTPGGSVVAALEDATVTANDLVTGNPRWLVKGHTYPADTIRVDPRGTFVLTYDSTGHDRAIRIWDMQTGASLSVWTPDSPVTACEVSADSRCVVVALAGRADLITLVIAHKTLPGLEDVKVDEKIYGNEENKGKEFELTRSYIMTLPGLEDIKFDEKIYGNEENKGKEFEL</sequence>
<dbReference type="AlphaFoldDB" id="A0A6A0HGA5"/>